<dbReference type="Proteomes" id="UP000011115">
    <property type="component" value="Unassembled WGS sequence"/>
</dbReference>
<dbReference type="Gramene" id="PGSC0003DMT400023136">
    <property type="protein sequence ID" value="PGSC0003DMT400023136"/>
    <property type="gene ID" value="PGSC0003DMG400008959"/>
</dbReference>
<keyword evidence="6" id="KW-1185">Reference proteome</keyword>
<reference evidence="5" key="2">
    <citation type="submission" date="2015-06" db="UniProtKB">
        <authorList>
            <consortium name="EnsemblPlants"/>
        </authorList>
    </citation>
    <scope>IDENTIFICATION</scope>
    <source>
        <strain evidence="5">DM1-3 516 R44</strain>
    </source>
</reference>
<proteinExistence type="predicted"/>
<comment type="subcellular location">
    <subcellularLocation>
        <location evidence="1">Nucleus</location>
    </subcellularLocation>
</comment>
<name>M1AHV3_SOLTU</name>
<keyword evidence="3" id="KW-0539">Nucleus</keyword>
<dbReference type="AlphaFoldDB" id="M1AHV3"/>
<protein>
    <submittedName>
        <fullName evidence="5">DNA binding protein</fullName>
    </submittedName>
</protein>
<evidence type="ECO:0000256" key="2">
    <source>
        <dbReference type="ARBA" id="ARBA00023163"/>
    </source>
</evidence>
<dbReference type="InterPro" id="IPR052416">
    <property type="entry name" value="GTF3C_component"/>
</dbReference>
<reference evidence="6" key="1">
    <citation type="journal article" date="2011" name="Nature">
        <title>Genome sequence and analysis of the tuber crop potato.</title>
        <authorList>
            <consortium name="The Potato Genome Sequencing Consortium"/>
        </authorList>
    </citation>
    <scope>NUCLEOTIDE SEQUENCE [LARGE SCALE GENOMIC DNA]</scope>
    <source>
        <strain evidence="6">cv. DM1-3 516 R44</strain>
    </source>
</reference>
<feature type="compositionally biased region" description="Low complexity" evidence="4">
    <location>
        <begin position="108"/>
        <end position="121"/>
    </location>
</feature>
<evidence type="ECO:0000313" key="6">
    <source>
        <dbReference type="Proteomes" id="UP000011115"/>
    </source>
</evidence>
<dbReference type="ExpressionAtlas" id="M1AHV3">
    <property type="expression patterns" value="baseline"/>
</dbReference>
<feature type="region of interest" description="Disordered" evidence="4">
    <location>
        <begin position="85"/>
        <end position="136"/>
    </location>
</feature>
<accession>M1AHV3</accession>
<sequence length="177" mass="19744">MVAYCGVDGTAARFQIASKMYNDPMRTRAPHFLCGSFSEDESGISVVTPVPNTPFRMIYSGKQWRDAIPRSPHGQDKRVIEQSDEQPLALCYGNDPNVEGGSDDELASQTSKTKTKSTSQKPEAAEEEGTQSRQKFEKLTPKILSIHRIRWNMNKGSERWLCYGGAAGLVRCQQIDL</sequence>
<organism evidence="5 6">
    <name type="scientific">Solanum tuberosum</name>
    <name type="common">Potato</name>
    <dbReference type="NCBI Taxonomy" id="4113"/>
    <lineage>
        <taxon>Eukaryota</taxon>
        <taxon>Viridiplantae</taxon>
        <taxon>Streptophyta</taxon>
        <taxon>Embryophyta</taxon>
        <taxon>Tracheophyta</taxon>
        <taxon>Spermatophyta</taxon>
        <taxon>Magnoliopsida</taxon>
        <taxon>eudicotyledons</taxon>
        <taxon>Gunneridae</taxon>
        <taxon>Pentapetalae</taxon>
        <taxon>asterids</taxon>
        <taxon>lamiids</taxon>
        <taxon>Solanales</taxon>
        <taxon>Solanaceae</taxon>
        <taxon>Solanoideae</taxon>
        <taxon>Solaneae</taxon>
        <taxon>Solanum</taxon>
    </lineage>
</organism>
<dbReference type="EnsemblPlants" id="PGSC0003DMT400023136">
    <property type="protein sequence ID" value="PGSC0003DMT400023136"/>
    <property type="gene ID" value="PGSC0003DMG400008959"/>
</dbReference>
<dbReference type="PANTHER" id="PTHR15052">
    <property type="entry name" value="RNA POLYMERASE III TRANSCRIPTION INITIATION FACTOR COMPLEX SUBUNIT"/>
    <property type="match status" value="1"/>
</dbReference>
<evidence type="ECO:0000256" key="3">
    <source>
        <dbReference type="ARBA" id="ARBA00023242"/>
    </source>
</evidence>
<keyword evidence="2" id="KW-0804">Transcription</keyword>
<evidence type="ECO:0000313" key="5">
    <source>
        <dbReference type="EnsemblPlants" id="PGSC0003DMT400023136"/>
    </source>
</evidence>
<dbReference type="PANTHER" id="PTHR15052:SF2">
    <property type="entry name" value="GENERAL TRANSCRIPTION FACTOR 3C POLYPEPTIDE 2"/>
    <property type="match status" value="1"/>
</dbReference>
<dbReference type="GO" id="GO:0005634">
    <property type="term" value="C:nucleus"/>
    <property type="evidence" value="ECO:0007669"/>
    <property type="project" value="UniProtKB-SubCell"/>
</dbReference>
<evidence type="ECO:0000256" key="4">
    <source>
        <dbReference type="SAM" id="MobiDB-lite"/>
    </source>
</evidence>
<evidence type="ECO:0000256" key="1">
    <source>
        <dbReference type="ARBA" id="ARBA00004123"/>
    </source>
</evidence>